<name>A0ABQ1UVU8_9BACT</name>
<protein>
    <submittedName>
        <fullName evidence="1">Uncharacterized protein</fullName>
    </submittedName>
</protein>
<dbReference type="EMBL" id="BMIU01000006">
    <property type="protein sequence ID" value="GGF28071.1"/>
    <property type="molecule type" value="Genomic_DNA"/>
</dbReference>
<evidence type="ECO:0000313" key="1">
    <source>
        <dbReference type="EMBL" id="GGF28071.1"/>
    </source>
</evidence>
<sequence length="54" mass="6288">MECPNPEDIKVVAQFDEEWFEKPLDLSPTQSEQLILQSAHFKKSDVSATVDRYF</sequence>
<organism evidence="1 2">
    <name type="scientific">Echinicola rosea</name>
    <dbReference type="NCBI Taxonomy" id="1807691"/>
    <lineage>
        <taxon>Bacteria</taxon>
        <taxon>Pseudomonadati</taxon>
        <taxon>Bacteroidota</taxon>
        <taxon>Cytophagia</taxon>
        <taxon>Cytophagales</taxon>
        <taxon>Cyclobacteriaceae</taxon>
        <taxon>Echinicola</taxon>
    </lineage>
</organism>
<dbReference type="Proteomes" id="UP000647339">
    <property type="component" value="Unassembled WGS sequence"/>
</dbReference>
<gene>
    <name evidence="1" type="ORF">GCM10011339_15260</name>
</gene>
<accession>A0ABQ1UVU8</accession>
<evidence type="ECO:0000313" key="2">
    <source>
        <dbReference type="Proteomes" id="UP000647339"/>
    </source>
</evidence>
<proteinExistence type="predicted"/>
<reference evidence="2" key="1">
    <citation type="journal article" date="2019" name="Int. J. Syst. Evol. Microbiol.">
        <title>The Global Catalogue of Microorganisms (GCM) 10K type strain sequencing project: providing services to taxonomists for standard genome sequencing and annotation.</title>
        <authorList>
            <consortium name="The Broad Institute Genomics Platform"/>
            <consortium name="The Broad Institute Genome Sequencing Center for Infectious Disease"/>
            <person name="Wu L."/>
            <person name="Ma J."/>
        </authorList>
    </citation>
    <scope>NUCLEOTIDE SEQUENCE [LARGE SCALE GENOMIC DNA]</scope>
    <source>
        <strain evidence="2">CGMCC 1.15407</strain>
    </source>
</reference>
<comment type="caution">
    <text evidence="1">The sequence shown here is derived from an EMBL/GenBank/DDBJ whole genome shotgun (WGS) entry which is preliminary data.</text>
</comment>
<keyword evidence="2" id="KW-1185">Reference proteome</keyword>